<dbReference type="InterPro" id="IPR023213">
    <property type="entry name" value="CAT-like_dom_sf"/>
</dbReference>
<evidence type="ECO:0000256" key="6">
    <source>
        <dbReference type="RuleBase" id="RU003423"/>
    </source>
</evidence>
<evidence type="ECO:0000259" key="9">
    <source>
        <dbReference type="PROSITE" id="PS51826"/>
    </source>
</evidence>
<feature type="compositionally biased region" description="Low complexity" evidence="7">
    <location>
        <begin position="161"/>
        <end position="176"/>
    </location>
</feature>
<feature type="region of interest" description="Disordered" evidence="7">
    <location>
        <begin position="231"/>
        <end position="320"/>
    </location>
</feature>
<feature type="compositionally biased region" description="Low complexity" evidence="7">
    <location>
        <begin position="80"/>
        <end position="100"/>
    </location>
</feature>
<dbReference type="SUPFAM" id="SSF51230">
    <property type="entry name" value="Single hybrid motif"/>
    <property type="match status" value="1"/>
</dbReference>
<dbReference type="InterPro" id="IPR050743">
    <property type="entry name" value="2-oxoacid_DH_E2_comp"/>
</dbReference>
<dbReference type="InterPro" id="IPR004167">
    <property type="entry name" value="PSBD"/>
</dbReference>
<feature type="compositionally biased region" description="Low complexity" evidence="7">
    <location>
        <begin position="241"/>
        <end position="250"/>
    </location>
</feature>
<evidence type="ECO:0000313" key="10">
    <source>
        <dbReference type="EMBL" id="GAA4690646.1"/>
    </source>
</evidence>
<dbReference type="EMBL" id="BAABLN010000003">
    <property type="protein sequence ID" value="GAA4690646.1"/>
    <property type="molecule type" value="Genomic_DNA"/>
</dbReference>
<dbReference type="SUPFAM" id="SSF52777">
    <property type="entry name" value="CoA-dependent acyltransferases"/>
    <property type="match status" value="1"/>
</dbReference>
<dbReference type="InterPro" id="IPR001078">
    <property type="entry name" value="2-oxoacid_DH_actylTfrase"/>
</dbReference>
<evidence type="ECO:0000256" key="3">
    <source>
        <dbReference type="ARBA" id="ARBA00022679"/>
    </source>
</evidence>
<evidence type="ECO:0000313" key="11">
    <source>
        <dbReference type="Proteomes" id="UP001501446"/>
    </source>
</evidence>
<evidence type="ECO:0000256" key="1">
    <source>
        <dbReference type="ARBA" id="ARBA00001938"/>
    </source>
</evidence>
<dbReference type="Gene3D" id="3.30.559.10">
    <property type="entry name" value="Chloramphenicol acetyltransferase-like domain"/>
    <property type="match status" value="1"/>
</dbReference>
<dbReference type="PROSITE" id="PS00189">
    <property type="entry name" value="LIPOYL"/>
    <property type="match status" value="1"/>
</dbReference>
<feature type="domain" description="Lipoyl-binding" evidence="8">
    <location>
        <begin position="3"/>
        <end position="78"/>
    </location>
</feature>
<feature type="region of interest" description="Disordered" evidence="7">
    <location>
        <begin position="80"/>
        <end position="180"/>
    </location>
</feature>
<dbReference type="PROSITE" id="PS51826">
    <property type="entry name" value="PSBD"/>
    <property type="match status" value="1"/>
</dbReference>
<name>A0ABP8WLV6_9MICC</name>
<dbReference type="PROSITE" id="PS50968">
    <property type="entry name" value="BIOTINYL_LIPOYL"/>
    <property type="match status" value="1"/>
</dbReference>
<dbReference type="InterPro" id="IPR011053">
    <property type="entry name" value="Single_hybrid_motif"/>
</dbReference>
<dbReference type="Proteomes" id="UP001501446">
    <property type="component" value="Unassembled WGS sequence"/>
</dbReference>
<feature type="compositionally biased region" description="Basic and acidic residues" evidence="7">
    <location>
        <begin position="231"/>
        <end position="240"/>
    </location>
</feature>
<feature type="compositionally biased region" description="Low complexity" evidence="7">
    <location>
        <begin position="288"/>
        <end position="299"/>
    </location>
</feature>
<sequence>MSINVFHLPDLGEGLTEADILHWLVAEGDTVAMDQPIVEVETAKSAVEIPSPFEGTVHKLHGAEGETLTVGQALIAVSDGAEPPASEGAPAPAAEASPAGTADSPEPTQGAGYREEERAGTQPTAEESADDSSDESSGNVLIGYGTTSGGSSRRRRRGKPARTAGGSATGQAGAASHTHDALTAAPRMAPTVISPLVRKLAKEHGVDITTLTGTGPGGLIMRQDIRSALDQVDDQRRRSDSAGPAPTGLATPPPAPPVPTAPAAPVPWPANASDPGHSLPTRGGGAPAAGAASSSNVGAPHGQDVDPRTGLAVAQREPVKGVRKAISDAMTRSRTEIPEATIWVDVDATELLNLRASYKAKDPENAPSLLALLARFTLAGLRAYPQLCSRWETHEDGTRSIARFNGVNLGLAVESERGLLVPNLRNADQLTTVELNQRMREVIEVARSGKASPSELTGSTFTLNNYGVFGTDGATPIINHPEVGILGIGRIIDKPWVVNGELAVRKVTTLTLAFDHRVCDGGSAGGFLRFIADAVEDPTSAFLRM</sequence>
<dbReference type="Gene3D" id="4.10.320.10">
    <property type="entry name" value="E3-binding domain"/>
    <property type="match status" value="1"/>
</dbReference>
<dbReference type="Pfam" id="PF00198">
    <property type="entry name" value="2-oxoacid_dh"/>
    <property type="match status" value="1"/>
</dbReference>
<keyword evidence="11" id="KW-1185">Reference proteome</keyword>
<comment type="cofactor">
    <cofactor evidence="1 6">
        <name>(R)-lipoate</name>
        <dbReference type="ChEBI" id="CHEBI:83088"/>
    </cofactor>
</comment>
<comment type="caution">
    <text evidence="10">The sequence shown here is derived from an EMBL/GenBank/DDBJ whole genome shotgun (WGS) entry which is preliminary data.</text>
</comment>
<dbReference type="SUPFAM" id="SSF47005">
    <property type="entry name" value="Peripheral subunit-binding domain of 2-oxo acid dehydrogenase complex"/>
    <property type="match status" value="1"/>
</dbReference>
<keyword evidence="5 6" id="KW-0012">Acyltransferase</keyword>
<dbReference type="EC" id="2.3.1.-" evidence="6"/>
<dbReference type="InterPro" id="IPR036625">
    <property type="entry name" value="E3-bd_dom_sf"/>
</dbReference>
<evidence type="ECO:0000256" key="2">
    <source>
        <dbReference type="ARBA" id="ARBA00007317"/>
    </source>
</evidence>
<proteinExistence type="inferred from homology"/>
<feature type="compositionally biased region" description="Pro residues" evidence="7">
    <location>
        <begin position="251"/>
        <end position="268"/>
    </location>
</feature>
<protein>
    <recommendedName>
        <fullName evidence="6">Dihydrolipoamide acetyltransferase component of pyruvate dehydrogenase complex</fullName>
        <ecNumber evidence="6">2.3.1.-</ecNumber>
    </recommendedName>
</protein>
<dbReference type="Pfam" id="PF02817">
    <property type="entry name" value="E3_binding"/>
    <property type="match status" value="1"/>
</dbReference>
<gene>
    <name evidence="10" type="ORF">GCM10025781_04380</name>
</gene>
<evidence type="ECO:0000256" key="5">
    <source>
        <dbReference type="ARBA" id="ARBA00023315"/>
    </source>
</evidence>
<evidence type="ECO:0000256" key="4">
    <source>
        <dbReference type="ARBA" id="ARBA00022823"/>
    </source>
</evidence>
<keyword evidence="3 6" id="KW-0808">Transferase</keyword>
<dbReference type="PANTHER" id="PTHR43178">
    <property type="entry name" value="DIHYDROLIPOAMIDE ACETYLTRANSFERASE COMPONENT OF PYRUVATE DEHYDROGENASE COMPLEX"/>
    <property type="match status" value="1"/>
</dbReference>
<dbReference type="Pfam" id="PF00364">
    <property type="entry name" value="Biotin_lipoyl"/>
    <property type="match status" value="1"/>
</dbReference>
<evidence type="ECO:0000259" key="8">
    <source>
        <dbReference type="PROSITE" id="PS50968"/>
    </source>
</evidence>
<dbReference type="PANTHER" id="PTHR43178:SF5">
    <property type="entry name" value="LIPOAMIDE ACYLTRANSFERASE COMPONENT OF BRANCHED-CHAIN ALPHA-KETO ACID DEHYDROGENASE COMPLEX, MITOCHONDRIAL"/>
    <property type="match status" value="1"/>
</dbReference>
<feature type="domain" description="Peripheral subunit-binding (PSBD)" evidence="9">
    <location>
        <begin position="192"/>
        <end position="229"/>
    </location>
</feature>
<organism evidence="10 11">
    <name type="scientific">Kocuria gwangalliensis</name>
    <dbReference type="NCBI Taxonomy" id="501592"/>
    <lineage>
        <taxon>Bacteria</taxon>
        <taxon>Bacillati</taxon>
        <taxon>Actinomycetota</taxon>
        <taxon>Actinomycetes</taxon>
        <taxon>Micrococcales</taxon>
        <taxon>Micrococcaceae</taxon>
        <taxon>Kocuria</taxon>
    </lineage>
</organism>
<dbReference type="InterPro" id="IPR000089">
    <property type="entry name" value="Biotin_lipoyl"/>
</dbReference>
<evidence type="ECO:0000256" key="7">
    <source>
        <dbReference type="SAM" id="MobiDB-lite"/>
    </source>
</evidence>
<dbReference type="CDD" id="cd06849">
    <property type="entry name" value="lipoyl_domain"/>
    <property type="match status" value="1"/>
</dbReference>
<comment type="similarity">
    <text evidence="2 6">Belongs to the 2-oxoacid dehydrogenase family.</text>
</comment>
<accession>A0ABP8WLV6</accession>
<dbReference type="Gene3D" id="2.40.50.100">
    <property type="match status" value="1"/>
</dbReference>
<reference evidence="11" key="1">
    <citation type="journal article" date="2019" name="Int. J. Syst. Evol. Microbiol.">
        <title>The Global Catalogue of Microorganisms (GCM) 10K type strain sequencing project: providing services to taxonomists for standard genome sequencing and annotation.</title>
        <authorList>
            <consortium name="The Broad Institute Genomics Platform"/>
            <consortium name="The Broad Institute Genome Sequencing Center for Infectious Disease"/>
            <person name="Wu L."/>
            <person name="Ma J."/>
        </authorList>
    </citation>
    <scope>NUCLEOTIDE SEQUENCE [LARGE SCALE GENOMIC DNA]</scope>
    <source>
        <strain evidence="11">JCM 18958</strain>
    </source>
</reference>
<keyword evidence="4 6" id="KW-0450">Lipoyl</keyword>
<dbReference type="RefSeq" id="WP_345310414.1">
    <property type="nucleotide sequence ID" value="NZ_BAABLN010000003.1"/>
</dbReference>
<dbReference type="InterPro" id="IPR003016">
    <property type="entry name" value="2-oxoA_DH_lipoyl-BS"/>
</dbReference>